<dbReference type="Proteomes" id="UP000789508">
    <property type="component" value="Unassembled WGS sequence"/>
</dbReference>
<evidence type="ECO:0000313" key="3">
    <source>
        <dbReference type="Proteomes" id="UP000789508"/>
    </source>
</evidence>
<feature type="domain" description="Methyltransferase" evidence="1">
    <location>
        <begin position="85"/>
        <end position="176"/>
    </location>
</feature>
<dbReference type="CDD" id="cd02440">
    <property type="entry name" value="AdoMet_MTases"/>
    <property type="match status" value="1"/>
</dbReference>
<accession>A0A9N8ZE53</accession>
<dbReference type="SUPFAM" id="SSF53335">
    <property type="entry name" value="S-adenosyl-L-methionine-dependent methyltransferases"/>
    <property type="match status" value="1"/>
</dbReference>
<dbReference type="GO" id="GO:0008168">
    <property type="term" value="F:methyltransferase activity"/>
    <property type="evidence" value="ECO:0007669"/>
    <property type="project" value="TreeGrafter"/>
</dbReference>
<reference evidence="2" key="1">
    <citation type="submission" date="2021-06" db="EMBL/GenBank/DDBJ databases">
        <authorList>
            <person name="Kallberg Y."/>
            <person name="Tangrot J."/>
            <person name="Rosling A."/>
        </authorList>
    </citation>
    <scope>NUCLEOTIDE SEQUENCE</scope>
    <source>
        <strain evidence="2">FL130A</strain>
    </source>
</reference>
<gene>
    <name evidence="2" type="ORF">ALEPTO_LOCUS2602</name>
</gene>
<dbReference type="EMBL" id="CAJVPS010000396">
    <property type="protein sequence ID" value="CAG8483305.1"/>
    <property type="molecule type" value="Genomic_DNA"/>
</dbReference>
<sequence>MFSSSALKKKKNSPSLSKDDFNILDSYITIEGRKYHNIDGLGYPLPCDESEASRLIILHFIFRLIFGGNFSSPVSDLLSAGGMTVLDIGCGPGAWVSENCKNYPKSTFIGLDIISANFPSEKFPNAAFIQCNVLDGIPFPANTFDFIHQRGLLRAFTSKDWRNVIDEICRVLKLGGRVEFLEKDLKFINMGPIMKTFSDAMFMESAENDINPYVIHKLDEFLKDTGKIENIETIEKIAPIGSWGGRLGELIFRNLFNSLNGLRGKLLPILDISIEKYDSLLNQLEEDVNKNHTSYRLVRIFGQKKLDHAAYQINP</sequence>
<dbReference type="PANTHER" id="PTHR43591">
    <property type="entry name" value="METHYLTRANSFERASE"/>
    <property type="match status" value="1"/>
</dbReference>
<dbReference type="Gene3D" id="3.40.50.150">
    <property type="entry name" value="Vaccinia Virus protein VP39"/>
    <property type="match status" value="1"/>
</dbReference>
<dbReference type="AlphaFoldDB" id="A0A9N8ZE53"/>
<evidence type="ECO:0000259" key="1">
    <source>
        <dbReference type="Pfam" id="PF13649"/>
    </source>
</evidence>
<proteinExistence type="predicted"/>
<dbReference type="InterPro" id="IPR041698">
    <property type="entry name" value="Methyltransf_25"/>
</dbReference>
<dbReference type="InterPro" id="IPR029063">
    <property type="entry name" value="SAM-dependent_MTases_sf"/>
</dbReference>
<comment type="caution">
    <text evidence="2">The sequence shown here is derived from an EMBL/GenBank/DDBJ whole genome shotgun (WGS) entry which is preliminary data.</text>
</comment>
<dbReference type="PANTHER" id="PTHR43591:SF24">
    <property type="entry name" value="2-METHOXY-6-POLYPRENYL-1,4-BENZOQUINOL METHYLASE, MITOCHONDRIAL"/>
    <property type="match status" value="1"/>
</dbReference>
<dbReference type="OrthoDB" id="2013972at2759"/>
<dbReference type="Pfam" id="PF13649">
    <property type="entry name" value="Methyltransf_25"/>
    <property type="match status" value="1"/>
</dbReference>
<keyword evidence="3" id="KW-1185">Reference proteome</keyword>
<evidence type="ECO:0000313" key="2">
    <source>
        <dbReference type="EMBL" id="CAG8483305.1"/>
    </source>
</evidence>
<name>A0A9N8ZE53_9GLOM</name>
<protein>
    <submittedName>
        <fullName evidence="2">13556_t:CDS:1</fullName>
    </submittedName>
</protein>
<organism evidence="2 3">
    <name type="scientific">Ambispora leptoticha</name>
    <dbReference type="NCBI Taxonomy" id="144679"/>
    <lineage>
        <taxon>Eukaryota</taxon>
        <taxon>Fungi</taxon>
        <taxon>Fungi incertae sedis</taxon>
        <taxon>Mucoromycota</taxon>
        <taxon>Glomeromycotina</taxon>
        <taxon>Glomeromycetes</taxon>
        <taxon>Archaeosporales</taxon>
        <taxon>Ambisporaceae</taxon>
        <taxon>Ambispora</taxon>
    </lineage>
</organism>